<dbReference type="PANTHER" id="PTHR47245">
    <property type="entry name" value="PEPTIDYLPROLYL ISOMERASE"/>
    <property type="match status" value="1"/>
</dbReference>
<gene>
    <name evidence="7" type="ORF">ENG67_06970</name>
</gene>
<evidence type="ECO:0000256" key="5">
    <source>
        <dbReference type="ARBA" id="ARBA00023235"/>
    </source>
</evidence>
<keyword evidence="5 7" id="KW-0413">Isomerase</keyword>
<dbReference type="EMBL" id="DRBW01000255">
    <property type="protein sequence ID" value="HDM90930.1"/>
    <property type="molecule type" value="Genomic_DNA"/>
</dbReference>
<keyword evidence="4" id="KW-0697">Rotamase</keyword>
<keyword evidence="3" id="KW-0732">Signal</keyword>
<evidence type="ECO:0000256" key="1">
    <source>
        <dbReference type="ARBA" id="ARBA00000971"/>
    </source>
</evidence>
<dbReference type="Pfam" id="PF13145">
    <property type="entry name" value="Rotamase_2"/>
    <property type="match status" value="1"/>
</dbReference>
<dbReference type="GO" id="GO:0003755">
    <property type="term" value="F:peptidyl-prolyl cis-trans isomerase activity"/>
    <property type="evidence" value="ECO:0007669"/>
    <property type="project" value="UniProtKB-KW"/>
</dbReference>
<accession>A0A7C1BCY1</accession>
<comment type="catalytic activity">
    <reaction evidence="1">
        <text>[protein]-peptidylproline (omega=180) = [protein]-peptidylproline (omega=0)</text>
        <dbReference type="Rhea" id="RHEA:16237"/>
        <dbReference type="Rhea" id="RHEA-COMP:10747"/>
        <dbReference type="Rhea" id="RHEA-COMP:10748"/>
        <dbReference type="ChEBI" id="CHEBI:83833"/>
        <dbReference type="ChEBI" id="CHEBI:83834"/>
        <dbReference type="EC" id="5.2.1.8"/>
    </reaction>
</comment>
<evidence type="ECO:0000256" key="2">
    <source>
        <dbReference type="ARBA" id="ARBA00013194"/>
    </source>
</evidence>
<feature type="domain" description="PpiC" evidence="6">
    <location>
        <begin position="117"/>
        <end position="234"/>
    </location>
</feature>
<evidence type="ECO:0000259" key="6">
    <source>
        <dbReference type="Pfam" id="PF13145"/>
    </source>
</evidence>
<dbReference type="InterPro" id="IPR050245">
    <property type="entry name" value="PrsA_foldase"/>
</dbReference>
<evidence type="ECO:0000256" key="3">
    <source>
        <dbReference type="ARBA" id="ARBA00022729"/>
    </source>
</evidence>
<dbReference type="EC" id="5.2.1.8" evidence="2"/>
<dbReference type="PROSITE" id="PS51257">
    <property type="entry name" value="PROKAR_LIPOPROTEIN"/>
    <property type="match status" value="1"/>
</dbReference>
<dbReference type="InterPro" id="IPR000297">
    <property type="entry name" value="PPIase_PpiC"/>
</dbReference>
<organism evidence="7">
    <name type="scientific">candidate division WOR-3 bacterium</name>
    <dbReference type="NCBI Taxonomy" id="2052148"/>
    <lineage>
        <taxon>Bacteria</taxon>
        <taxon>Bacteria division WOR-3</taxon>
    </lineage>
</organism>
<evidence type="ECO:0000313" key="7">
    <source>
        <dbReference type="EMBL" id="HDM90930.1"/>
    </source>
</evidence>
<proteinExistence type="predicted"/>
<name>A0A7C1BCY1_UNCW3</name>
<dbReference type="Proteomes" id="UP000885931">
    <property type="component" value="Unassembled WGS sequence"/>
</dbReference>
<evidence type="ECO:0000256" key="4">
    <source>
        <dbReference type="ARBA" id="ARBA00023110"/>
    </source>
</evidence>
<sequence>MFWEEKMERKGLLLLTAVLMLTACKKEEKPQGKAIARVDDIYLLEEDLKVLQVPGLSWSEEDRSLLLDNWIRNTLLYLGAREEGLDQDPLLKRKLLWSERMLLAQEYLKRKSAGLTVTDEEIDDFLKDREELFKQGISIVIVFFSDSNRAPYIRKLLRRRGRRYRYAMEELRNQSDINVTELDSVNLGYLFLEFRSIPEVLKEKLRWMRKGQVSKVFSADGEYVIIKLLEKFPLVPQKSEVRSYIRQVLYERKRAALEDSLVEALRKKFEVEKISGGS</sequence>
<comment type="caution">
    <text evidence="7">The sequence shown here is derived from an EMBL/GenBank/DDBJ whole genome shotgun (WGS) entry which is preliminary data.</text>
</comment>
<dbReference type="AlphaFoldDB" id="A0A7C1BCY1"/>
<protein>
    <recommendedName>
        <fullName evidence="2">peptidylprolyl isomerase</fullName>
        <ecNumber evidence="2">5.2.1.8</ecNumber>
    </recommendedName>
</protein>
<dbReference type="PANTHER" id="PTHR47245:SF1">
    <property type="entry name" value="FOLDASE PROTEIN PRSA"/>
    <property type="match status" value="1"/>
</dbReference>
<reference evidence="7" key="1">
    <citation type="journal article" date="2020" name="mSystems">
        <title>Genome- and Community-Level Interaction Insights into Carbon Utilization and Element Cycling Functions of Hydrothermarchaeota in Hydrothermal Sediment.</title>
        <authorList>
            <person name="Zhou Z."/>
            <person name="Liu Y."/>
            <person name="Xu W."/>
            <person name="Pan J."/>
            <person name="Luo Z.H."/>
            <person name="Li M."/>
        </authorList>
    </citation>
    <scope>NUCLEOTIDE SEQUENCE [LARGE SCALE GENOMIC DNA]</scope>
    <source>
        <strain evidence="7">HyVt-237</strain>
    </source>
</reference>